<proteinExistence type="predicted"/>
<sequence>MKSFIFDVLHSLHNKGADFSNLTFILPSKRAGVFLRQELSTIVEKALFSPEILSIEEFIEDLAELKTISNTELLFEFYNSYLELTPKEDRETFESFSKWAQILLQDFNEIDRYLIPQNQIFDYLSAIKKLDHWSLDPEKTEFVSNYLKFWDKLKVYYKHFSNALLAKHSGYQGLVYREAANKIESYCKTNPNKPHIFLGFNALNTAEETIIQNLLTENMAEIFWDIDSTFLENPIHDAALFTRKHKNEWPYFKTNPFQWITENYKKEKNITLYGVPKNIGQAKTVGSILNTIRTNNPSLKSTAVVLGDENLLIPVLNSIPKDIEALNITMGFPLQSIPLASLFELLFTIHKKGQSTFYYKDVISVLSHQFIKPLFETEDNNEASIISDAIKTNNLVYLTLNDLKTYSENPVLTTLFSNWKNNSQLAISNCFAIITVIKEQLSKNKSNNLLPLEYVFRFNSLFNELYRLNESYNHIKDISALFSIYNELLSSETLDFQGEPLQGLQVMGMLESRVLDFETVILTSVNEGILPSGKSNNSFIPFDVKIENNLPTYKEKDAVYTYHFYRLLQRAKNIYILYNTQADALTGGEKSRFINQLQLENIHTINHQIVVPQVPTLDLSLKEILKTDSAILKLKDLAAYGFSPSSLTSYMRNPLDFYYQKLLGIKDLEDVEETVAANTLGTVVHDTLEALYTPYKNQLLTVEHIKEMKSKIEDLITHFFTLQYKEGDITKGKNLIIFEIAKRYVLNFLNLEIKDLKQGNSIKIIALEQKSEIPIHIPELGFKIALRGTVDRVDEYNGITRIIDYKTGKVNPNEVTIQDWVDITTDYKKFSKSFQILTYAYMMHAQKPLEFPVEAGIISFKNLSAGVMQFGVKASSYARTKDTKITQNTLDEFEKELKKLIIEICNPAIPFIEKEV</sequence>
<protein>
    <submittedName>
        <fullName evidence="2">PD-(D/E)XK nuclease superfamily protein</fullName>
    </submittedName>
</protein>
<organism evidence="2 3">
    <name type="scientific">Bizionia paragorgiae</name>
    <dbReference type="NCBI Taxonomy" id="283786"/>
    <lineage>
        <taxon>Bacteria</taxon>
        <taxon>Pseudomonadati</taxon>
        <taxon>Bacteroidota</taxon>
        <taxon>Flavobacteriia</taxon>
        <taxon>Flavobacteriales</taxon>
        <taxon>Flavobacteriaceae</taxon>
        <taxon>Bizionia</taxon>
    </lineage>
</organism>
<gene>
    <name evidence="2" type="ORF">SAMN04487990_11919</name>
</gene>
<dbReference type="STRING" id="283786.SAMN04487990_11919"/>
<evidence type="ECO:0000313" key="2">
    <source>
        <dbReference type="EMBL" id="SEA57906.1"/>
    </source>
</evidence>
<dbReference type="InterPro" id="IPR011335">
    <property type="entry name" value="Restrct_endonuc-II-like"/>
</dbReference>
<dbReference type="InterPro" id="IPR038726">
    <property type="entry name" value="PDDEXK_AddAB-type"/>
</dbReference>
<dbReference type="SUPFAM" id="SSF52980">
    <property type="entry name" value="Restriction endonuclease-like"/>
    <property type="match status" value="1"/>
</dbReference>
<evidence type="ECO:0000313" key="3">
    <source>
        <dbReference type="Proteomes" id="UP000198846"/>
    </source>
</evidence>
<evidence type="ECO:0000259" key="1">
    <source>
        <dbReference type="Pfam" id="PF12705"/>
    </source>
</evidence>
<dbReference type="Proteomes" id="UP000198846">
    <property type="component" value="Unassembled WGS sequence"/>
</dbReference>
<keyword evidence="3" id="KW-1185">Reference proteome</keyword>
<dbReference type="Pfam" id="PF12705">
    <property type="entry name" value="PDDEXK_1"/>
    <property type="match status" value="1"/>
</dbReference>
<dbReference type="AlphaFoldDB" id="A0A1H4CC18"/>
<feature type="domain" description="PD-(D/E)XK endonuclease-like" evidence="1">
    <location>
        <begin position="642"/>
        <end position="913"/>
    </location>
</feature>
<name>A0A1H4CC18_BIZPA</name>
<dbReference type="OrthoDB" id="9762792at2"/>
<dbReference type="EMBL" id="FNQK01000019">
    <property type="protein sequence ID" value="SEA57906.1"/>
    <property type="molecule type" value="Genomic_DNA"/>
</dbReference>
<accession>A0A1H4CC18</accession>
<dbReference type="Gene3D" id="3.90.320.10">
    <property type="match status" value="1"/>
</dbReference>
<reference evidence="2 3" key="1">
    <citation type="submission" date="2016-10" db="EMBL/GenBank/DDBJ databases">
        <authorList>
            <person name="de Groot N.N."/>
        </authorList>
    </citation>
    <scope>NUCLEOTIDE SEQUENCE [LARGE SCALE GENOMIC DNA]</scope>
    <source>
        <strain evidence="2 3">DSM 23842</strain>
    </source>
</reference>
<dbReference type="RefSeq" id="WP_092135967.1">
    <property type="nucleotide sequence ID" value="NZ_FNQK01000019.1"/>
</dbReference>
<dbReference type="InterPro" id="IPR011604">
    <property type="entry name" value="PDDEXK-like_dom_sf"/>
</dbReference>
<dbReference type="InterPro" id="IPR027417">
    <property type="entry name" value="P-loop_NTPase"/>
</dbReference>
<dbReference type="SUPFAM" id="SSF52540">
    <property type="entry name" value="P-loop containing nucleoside triphosphate hydrolases"/>
    <property type="match status" value="1"/>
</dbReference>